<feature type="compositionally biased region" description="Polar residues" evidence="1">
    <location>
        <begin position="732"/>
        <end position="743"/>
    </location>
</feature>
<feature type="compositionally biased region" description="Basic and acidic residues" evidence="1">
    <location>
        <begin position="206"/>
        <end position="230"/>
    </location>
</feature>
<dbReference type="OrthoDB" id="10070006at2759"/>
<proteinExistence type="predicted"/>
<feature type="compositionally biased region" description="Acidic residues" evidence="1">
    <location>
        <begin position="1364"/>
        <end position="1375"/>
    </location>
</feature>
<feature type="compositionally biased region" description="Acidic residues" evidence="1">
    <location>
        <begin position="681"/>
        <end position="695"/>
    </location>
</feature>
<feature type="compositionally biased region" description="Basic and acidic residues" evidence="1">
    <location>
        <begin position="1053"/>
        <end position="1063"/>
    </location>
</feature>
<feature type="compositionally biased region" description="Polar residues" evidence="1">
    <location>
        <begin position="1133"/>
        <end position="1146"/>
    </location>
</feature>
<evidence type="ECO:0000313" key="2">
    <source>
        <dbReference type="Proteomes" id="UP000504629"/>
    </source>
</evidence>
<feature type="region of interest" description="Disordered" evidence="1">
    <location>
        <begin position="1133"/>
        <end position="1155"/>
    </location>
</feature>
<name>A0A6J2JLP0_BOMMA</name>
<gene>
    <name evidence="3" type="primary">LOC114243043</name>
</gene>
<feature type="region of interest" description="Disordered" evidence="1">
    <location>
        <begin position="474"/>
        <end position="521"/>
    </location>
</feature>
<evidence type="ECO:0000256" key="1">
    <source>
        <dbReference type="SAM" id="MobiDB-lite"/>
    </source>
</evidence>
<feature type="compositionally biased region" description="Basic and acidic residues" evidence="1">
    <location>
        <begin position="755"/>
        <end position="785"/>
    </location>
</feature>
<feature type="compositionally biased region" description="Low complexity" evidence="1">
    <location>
        <begin position="621"/>
        <end position="636"/>
    </location>
</feature>
<feature type="region of interest" description="Disordered" evidence="1">
    <location>
        <begin position="982"/>
        <end position="1074"/>
    </location>
</feature>
<feature type="compositionally biased region" description="Polar residues" evidence="1">
    <location>
        <begin position="187"/>
        <end position="205"/>
    </location>
</feature>
<feature type="region of interest" description="Disordered" evidence="1">
    <location>
        <begin position="600"/>
        <end position="883"/>
    </location>
</feature>
<accession>A0A6J2JLP0</accession>
<reference evidence="3" key="1">
    <citation type="submission" date="2025-08" db="UniProtKB">
        <authorList>
            <consortium name="RefSeq"/>
        </authorList>
    </citation>
    <scope>IDENTIFICATION</scope>
    <source>
        <tissue evidence="3">Silk gland</tissue>
    </source>
</reference>
<feature type="compositionally biased region" description="Basic and acidic residues" evidence="1">
    <location>
        <begin position="825"/>
        <end position="839"/>
    </location>
</feature>
<organism evidence="2 3">
    <name type="scientific">Bombyx mandarina</name>
    <name type="common">Wild silk moth</name>
    <name type="synonym">Wild silkworm</name>
    <dbReference type="NCBI Taxonomy" id="7092"/>
    <lineage>
        <taxon>Eukaryota</taxon>
        <taxon>Metazoa</taxon>
        <taxon>Ecdysozoa</taxon>
        <taxon>Arthropoda</taxon>
        <taxon>Hexapoda</taxon>
        <taxon>Insecta</taxon>
        <taxon>Pterygota</taxon>
        <taxon>Neoptera</taxon>
        <taxon>Endopterygota</taxon>
        <taxon>Lepidoptera</taxon>
        <taxon>Glossata</taxon>
        <taxon>Ditrysia</taxon>
        <taxon>Bombycoidea</taxon>
        <taxon>Bombycidae</taxon>
        <taxon>Bombycinae</taxon>
        <taxon>Bombyx</taxon>
    </lineage>
</organism>
<dbReference type="Proteomes" id="UP000504629">
    <property type="component" value="Unplaced"/>
</dbReference>
<feature type="region of interest" description="Disordered" evidence="1">
    <location>
        <begin position="928"/>
        <end position="950"/>
    </location>
</feature>
<sequence length="1642" mass="185331">MDDEGVVKAPMTRLRRRLSVEADEVKSPVATPTKKRGGRLATKPQLDLIDENATENVPKRQTRKTKAKEIVEAEVSEEKTLTPSRRSARIRSNTSLILETTQTIDSPRAKRAVRRTSQVGSDSEAPLTPARQTRRTRKDSSSSIDKPVERKVSTPHTGKVTEVIGEEPEFSADIVEINDTSARKSPRLNNSKSENTMPLPENNNIKSDELDSSNDKDVKSNNEETIEKKQNKNKNITLTEENDALVNASSVNLIKNMDTKKKNILDLNKTTSVLEQKSGFKANRHRTKSLTTIPVSQTNDENFFSDNEIVKKKKKNRTSIIDQGDNVSGLDNEPKNTSLNKILSSKKITSDNNDDSKCNTLKLNKSININTETSNTELYQDDCLTGKTKESKKLTRNLFDKCPDELQTQIFVVDSDTDSIGKVKENKLDTDDQCVPVIDHASENIENLSLKRNDSCEPMDVDETIPQDITFKEFNDHENTKEKRRKSSLNLSSKNLQVTESSSRINRKSTSQSESQIIDKIPNENKSTLILSHLKETSPNVMKNMTESPKGNNNQQLSNTSDFVKAADADNKNKSSNYLTSTPLQQKSFKKLGMQIDTSIISPKSSNKEENLRDANKDSRSNSFSKSNVSKSNMSKKSNRTTVSNNSDSSDESESEEEISKPSKFVDYAAAEAHKSYESGESQDEDERQYEQENEIIEKGETLETEDEISDDTDYEKDSFVVSSDAEDDQLLSGSGDNLSMSDNELKMTAKSKQKYNERKLKEQKTASREMYEARHKINNSDKILDGSTSKKNKRQRLDSSMLISDENDSNSTDKQPRGKKNKHQRIDSSQDISIDKSETSMTKKKNTRISTSAIEDNDYKENQTEMNKSNNEIETRVSDNLKSKDDPLYVQIKEEPKTPQKMNLSVVKITDSIEEVLVDENATLLKGIETSDPLQDTESHDESDSSTNEKIINSYNTVLEELQNKSKKIKLFDTSLNENKKKKKVKEPIIEELNLTKPKHNVKDKNSKKNKAEKSEYNKKNDNSRLCEDDTASDSIDMRLLFPEDSNDSELSEVKNNQDQHKSISPAPDFIPLKKTEAQTDISVKNESVSNVDPKDVSLNTSKKKRISLQSQVAETANDQDQSFNFIIDTVGNKSGNQSNISVQNSDKKQKDKRNIVTVDDESVISIDSLFSSCKKKNKKTYFNNDDENEDVAEISVIPSDNTTPKSEKKNKKGKKSLDIMQDVASTIHSENEDIPNSEEASAKPKNKKNKKSLDSIGNISATHSECEPNLSQNNEVSITSSNSKKKKNKNLNSSQDLTQSCITGESPEELVQSNGNDKKRSSLNKLQNTSEVNENIEDNPAKSSGGKNKNKPVHDLSGTQIEEIDANSDDDAPLEISFKFNKNDNQEPQCQEIDENTIQGNEGKKSKKRERKPSKNDQEAVHEIEKDVNEKPTSEHFTLEENKKKKRKLAQENRNVPENKDESEKKMNKKRKARDDDIADYKAKVFKGNCFDKVTVTRLPTHILAQLGDKPNKENCTKVKKPNLISTTNFVVEERKVRRNKPSNYLEESVYLNDSQVTQKSKGKLKKPKVLPFIPTASTSDAGFTTSFKINVLPQDTKFVAQTNNITNFKDQILAKHKLKKFHTFETYKNQRNRKVANYF</sequence>
<feature type="region of interest" description="Disordered" evidence="1">
    <location>
        <begin position="537"/>
        <end position="558"/>
    </location>
</feature>
<feature type="compositionally biased region" description="Basic and acidic residues" evidence="1">
    <location>
        <begin position="872"/>
        <end position="883"/>
    </location>
</feature>
<protein>
    <submittedName>
        <fullName evidence="3">MATH and LRR domain-containing protein PFE0570w-like isoform X1</fullName>
    </submittedName>
</protein>
<dbReference type="RefSeq" id="XP_028030208.1">
    <property type="nucleotide sequence ID" value="XM_028174407.1"/>
</dbReference>
<feature type="compositionally biased region" description="Polar residues" evidence="1">
    <location>
        <begin position="81"/>
        <end position="105"/>
    </location>
</feature>
<dbReference type="KEGG" id="bman:114243043"/>
<feature type="compositionally biased region" description="Acidic residues" evidence="1">
    <location>
        <begin position="703"/>
        <end position="715"/>
    </location>
</feature>
<feature type="compositionally biased region" description="Basic and acidic residues" evidence="1">
    <location>
        <begin position="1415"/>
        <end position="1468"/>
    </location>
</feature>
<feature type="compositionally biased region" description="Basic and acidic residues" evidence="1">
    <location>
        <begin position="67"/>
        <end position="80"/>
    </location>
</feature>
<feature type="compositionally biased region" description="Polar residues" evidence="1">
    <location>
        <begin position="1257"/>
        <end position="1281"/>
    </location>
</feature>
<feature type="region of interest" description="Disordered" evidence="1">
    <location>
        <begin position="1194"/>
        <end position="1477"/>
    </location>
</feature>
<evidence type="ECO:0000313" key="3">
    <source>
        <dbReference type="RefSeq" id="XP_028030208.1"/>
    </source>
</evidence>
<feature type="region of interest" description="Disordered" evidence="1">
    <location>
        <begin position="18"/>
        <end position="234"/>
    </location>
</feature>
<feature type="compositionally biased region" description="Basic and acidic residues" evidence="1">
    <location>
        <begin position="1002"/>
        <end position="1029"/>
    </location>
</feature>
<keyword evidence="2" id="KW-1185">Reference proteome</keyword>
<feature type="compositionally biased region" description="Basic and acidic residues" evidence="1">
    <location>
        <begin position="606"/>
        <end position="620"/>
    </location>
</feature>
<feature type="compositionally biased region" description="Polar residues" evidence="1">
    <location>
        <begin position="1325"/>
        <end position="1335"/>
    </location>
</feature>
<dbReference type="GeneID" id="114243043"/>
<feature type="compositionally biased region" description="Polar residues" evidence="1">
    <location>
        <begin position="497"/>
        <end position="516"/>
    </location>
</feature>